<evidence type="ECO:0000256" key="1">
    <source>
        <dbReference type="ARBA" id="ARBA00022574"/>
    </source>
</evidence>
<keyword evidence="1 3" id="KW-0853">WD repeat</keyword>
<feature type="repeat" description="WD" evidence="3">
    <location>
        <begin position="177"/>
        <end position="213"/>
    </location>
</feature>
<accession>A0A843UMA8</accession>
<dbReference type="Gene3D" id="2.130.10.10">
    <property type="entry name" value="YVTN repeat-like/Quinoprotein amine dehydrogenase"/>
    <property type="match status" value="1"/>
</dbReference>
<evidence type="ECO:0000313" key="5">
    <source>
        <dbReference type="EMBL" id="MQL84628.1"/>
    </source>
</evidence>
<evidence type="ECO:0000256" key="3">
    <source>
        <dbReference type="PROSITE-ProRule" id="PRU00221"/>
    </source>
</evidence>
<dbReference type="InterPro" id="IPR036322">
    <property type="entry name" value="WD40_repeat_dom_sf"/>
</dbReference>
<dbReference type="InterPro" id="IPR005162">
    <property type="entry name" value="Retrotrans_gag_dom"/>
</dbReference>
<dbReference type="InterPro" id="IPR019775">
    <property type="entry name" value="WD40_repeat_CS"/>
</dbReference>
<dbReference type="InterPro" id="IPR015943">
    <property type="entry name" value="WD40/YVTN_repeat-like_dom_sf"/>
</dbReference>
<dbReference type="SUPFAM" id="SSF50978">
    <property type="entry name" value="WD40 repeat-like"/>
    <property type="match status" value="1"/>
</dbReference>
<name>A0A843UMA8_COLES</name>
<dbReference type="AlphaFoldDB" id="A0A843UMA8"/>
<dbReference type="InterPro" id="IPR027728">
    <property type="entry name" value="Topless_fam"/>
</dbReference>
<keyword evidence="6" id="KW-1185">Reference proteome</keyword>
<dbReference type="Proteomes" id="UP000652761">
    <property type="component" value="Unassembled WGS sequence"/>
</dbReference>
<protein>
    <recommendedName>
        <fullName evidence="4">Retrotransposon gag domain-containing protein</fullName>
    </recommendedName>
</protein>
<dbReference type="Pfam" id="PF03732">
    <property type="entry name" value="Retrotrans_gag"/>
    <property type="match status" value="1"/>
</dbReference>
<proteinExistence type="predicted"/>
<evidence type="ECO:0000259" key="4">
    <source>
        <dbReference type="Pfam" id="PF03732"/>
    </source>
</evidence>
<evidence type="ECO:0000313" key="6">
    <source>
        <dbReference type="Proteomes" id="UP000652761"/>
    </source>
</evidence>
<sequence length="240" mass="27300">NGQFTSNEFKEAFNSKYFSEHVQERKATEFAALKQRSLTMAEYEAQLSRLARTPPIAPGMDYQADSEHLMKRMRAGQSEEVSFVGPTLHANVYSLEDLPRTVVRTLHQRSNVMSLDFHPQQQNSFRYHAALMKDTTVSVNRYLWSPDGSILGVAFSKHIVQTYAFASNGELRPQLEIDAHIGGVNDIAFSHPNKSLSIVTCGDDKTIKVWELQLDKDNILLKVMMLLYTLYVLTIKNLSR</sequence>
<organism evidence="5 6">
    <name type="scientific">Colocasia esculenta</name>
    <name type="common">Wild taro</name>
    <name type="synonym">Arum esculentum</name>
    <dbReference type="NCBI Taxonomy" id="4460"/>
    <lineage>
        <taxon>Eukaryota</taxon>
        <taxon>Viridiplantae</taxon>
        <taxon>Streptophyta</taxon>
        <taxon>Embryophyta</taxon>
        <taxon>Tracheophyta</taxon>
        <taxon>Spermatophyta</taxon>
        <taxon>Magnoliopsida</taxon>
        <taxon>Liliopsida</taxon>
        <taxon>Araceae</taxon>
        <taxon>Aroideae</taxon>
        <taxon>Colocasieae</taxon>
        <taxon>Colocasia</taxon>
    </lineage>
</organism>
<dbReference type="GO" id="GO:0006355">
    <property type="term" value="P:regulation of DNA-templated transcription"/>
    <property type="evidence" value="ECO:0007669"/>
    <property type="project" value="InterPro"/>
</dbReference>
<dbReference type="PROSITE" id="PS50294">
    <property type="entry name" value="WD_REPEATS_REGION"/>
    <property type="match status" value="1"/>
</dbReference>
<gene>
    <name evidence="5" type="ORF">Taro_017137</name>
</gene>
<dbReference type="OrthoDB" id="1937601at2759"/>
<keyword evidence="2" id="KW-0677">Repeat</keyword>
<reference evidence="5" key="1">
    <citation type="submission" date="2017-07" db="EMBL/GenBank/DDBJ databases">
        <title>Taro Niue Genome Assembly and Annotation.</title>
        <authorList>
            <person name="Atibalentja N."/>
            <person name="Keating K."/>
            <person name="Fields C.J."/>
        </authorList>
    </citation>
    <scope>NUCLEOTIDE SEQUENCE</scope>
    <source>
        <strain evidence="5">Niue_2</strain>
        <tissue evidence="5">Leaf</tissue>
    </source>
</reference>
<dbReference type="EMBL" id="NMUH01000775">
    <property type="protein sequence ID" value="MQL84628.1"/>
    <property type="molecule type" value="Genomic_DNA"/>
</dbReference>
<comment type="caution">
    <text evidence="5">The sequence shown here is derived from an EMBL/GenBank/DDBJ whole genome shotgun (WGS) entry which is preliminary data.</text>
</comment>
<feature type="domain" description="Retrotransposon gag" evidence="4">
    <location>
        <begin position="7"/>
        <end position="64"/>
    </location>
</feature>
<dbReference type="Pfam" id="PF00400">
    <property type="entry name" value="WD40"/>
    <property type="match status" value="1"/>
</dbReference>
<dbReference type="InterPro" id="IPR001680">
    <property type="entry name" value="WD40_rpt"/>
</dbReference>
<dbReference type="PROSITE" id="PS00678">
    <property type="entry name" value="WD_REPEATS_1"/>
    <property type="match status" value="1"/>
</dbReference>
<dbReference type="SMART" id="SM00320">
    <property type="entry name" value="WD40"/>
    <property type="match status" value="1"/>
</dbReference>
<dbReference type="PANTHER" id="PTHR44083">
    <property type="entry name" value="TOPLESS-RELATED PROTEIN 1-RELATED"/>
    <property type="match status" value="1"/>
</dbReference>
<evidence type="ECO:0000256" key="2">
    <source>
        <dbReference type="ARBA" id="ARBA00022737"/>
    </source>
</evidence>
<dbReference type="PROSITE" id="PS50082">
    <property type="entry name" value="WD_REPEATS_2"/>
    <property type="match status" value="1"/>
</dbReference>
<feature type="non-terminal residue" evidence="5">
    <location>
        <position position="1"/>
    </location>
</feature>
<dbReference type="PANTHER" id="PTHR44083:SF5">
    <property type="entry name" value="PROTEIN TOPLESS-RELATED PROTEIN 2"/>
    <property type="match status" value="1"/>
</dbReference>